<comment type="caution">
    <text evidence="1">The sequence shown here is derived from an EMBL/GenBank/DDBJ whole genome shotgun (WGS) entry which is preliminary data.</text>
</comment>
<evidence type="ECO:0008006" key="3">
    <source>
        <dbReference type="Google" id="ProtNLM"/>
    </source>
</evidence>
<organism evidence="1 2">
    <name type="scientific">Pyrobaculum arsenaticum</name>
    <dbReference type="NCBI Taxonomy" id="121277"/>
    <lineage>
        <taxon>Archaea</taxon>
        <taxon>Thermoproteota</taxon>
        <taxon>Thermoprotei</taxon>
        <taxon>Thermoproteales</taxon>
        <taxon>Thermoproteaceae</taxon>
        <taxon>Pyrobaculum</taxon>
    </lineage>
</organism>
<dbReference type="EMBL" id="JAAVJF010000003">
    <property type="protein sequence ID" value="NYR15590.1"/>
    <property type="molecule type" value="Genomic_DNA"/>
</dbReference>
<reference evidence="1 2" key="1">
    <citation type="journal article" date="2020" name="Nat. Commun.">
        <title>The structures of two archaeal type IV pili illuminate evolutionary relationships.</title>
        <authorList>
            <person name="Wang F."/>
            <person name="Baquero D.P."/>
            <person name="Su Z."/>
            <person name="Beltran L.C."/>
            <person name="Prangishvili D."/>
            <person name="Krupovic M."/>
            <person name="Egelman E.H."/>
        </authorList>
    </citation>
    <scope>NUCLEOTIDE SEQUENCE [LARGE SCALE GENOMIC DNA]</scope>
    <source>
        <strain evidence="1 2">2GA</strain>
    </source>
</reference>
<sequence>MLSVAILREYGVDLCDGQALARCCLGDICADVPVDKKTAPGLYSLEEAERSPSLRTCLEVLKRQREKGLRRVEVCSEKKSDTCVKKLVDYLLARYGGPILLVGFNSRVAGELFSLTNGAVADVEGRLIPYDLVDLSEPENWIEKARVVLITPGALHLTNVVELVKKAKELGKPIVMYGAISILYKDLGIEYFCPYGLRI</sequence>
<protein>
    <recommendedName>
        <fullName evidence="3">Heavy-metal chelation domain-containing protein</fullName>
    </recommendedName>
</protein>
<dbReference type="RefSeq" id="WP_179790543.1">
    <property type="nucleotide sequence ID" value="NZ_JAAVJF010000003.1"/>
</dbReference>
<gene>
    <name evidence="1" type="ORF">HC235_06510</name>
</gene>
<evidence type="ECO:0000313" key="2">
    <source>
        <dbReference type="Proteomes" id="UP000554766"/>
    </source>
</evidence>
<proteinExistence type="predicted"/>
<keyword evidence="2" id="KW-1185">Reference proteome</keyword>
<evidence type="ECO:0000313" key="1">
    <source>
        <dbReference type="EMBL" id="NYR15590.1"/>
    </source>
</evidence>
<dbReference type="AlphaFoldDB" id="A0A7L4PBV9"/>
<accession>A0A7L4PBV9</accession>
<dbReference type="Proteomes" id="UP000554766">
    <property type="component" value="Unassembled WGS sequence"/>
</dbReference>
<name>A0A7L4PBV9_9CREN</name>